<keyword evidence="10 13" id="KW-0238">DNA-binding</keyword>
<evidence type="ECO:0000256" key="13">
    <source>
        <dbReference type="RuleBase" id="RU364037"/>
    </source>
</evidence>
<protein>
    <recommendedName>
        <fullName evidence="4 13">Ferric uptake regulation protein</fullName>
    </recommendedName>
</protein>
<evidence type="ECO:0000256" key="7">
    <source>
        <dbReference type="ARBA" id="ARBA00022723"/>
    </source>
</evidence>
<dbReference type="PANTHER" id="PTHR33202:SF2">
    <property type="entry name" value="FERRIC UPTAKE REGULATION PROTEIN"/>
    <property type="match status" value="1"/>
</dbReference>
<dbReference type="AlphaFoldDB" id="A0A5B0DZX9"/>
<dbReference type="PANTHER" id="PTHR33202">
    <property type="entry name" value="ZINC UPTAKE REGULATION PROTEIN"/>
    <property type="match status" value="1"/>
</dbReference>
<dbReference type="OrthoDB" id="8659436at2"/>
<dbReference type="GO" id="GO:0045892">
    <property type="term" value="P:negative regulation of DNA-templated transcription"/>
    <property type="evidence" value="ECO:0007669"/>
    <property type="project" value="TreeGrafter"/>
</dbReference>
<dbReference type="InterPro" id="IPR036390">
    <property type="entry name" value="WH_DNA-bd_sf"/>
</dbReference>
<comment type="similarity">
    <text evidence="2 13">Belongs to the Fur family.</text>
</comment>
<feature type="binding site" evidence="12">
    <location>
        <position position="112"/>
    </location>
    <ligand>
        <name>Fe cation</name>
        <dbReference type="ChEBI" id="CHEBI:24875"/>
    </ligand>
</feature>
<evidence type="ECO:0000256" key="5">
    <source>
        <dbReference type="ARBA" id="ARBA00022490"/>
    </source>
</evidence>
<dbReference type="InterPro" id="IPR036388">
    <property type="entry name" value="WH-like_DNA-bd_sf"/>
</dbReference>
<accession>A0A5B0DZX9</accession>
<feature type="binding site" evidence="12">
    <location>
        <position position="129"/>
    </location>
    <ligand>
        <name>Fe cation</name>
        <dbReference type="ChEBI" id="CHEBI:24875"/>
    </ligand>
</feature>
<evidence type="ECO:0000256" key="4">
    <source>
        <dbReference type="ARBA" id="ARBA00020910"/>
    </source>
</evidence>
<dbReference type="Gene3D" id="3.30.1490.190">
    <property type="match status" value="1"/>
</dbReference>
<dbReference type="InterPro" id="IPR043135">
    <property type="entry name" value="Fur_C"/>
</dbReference>
<gene>
    <name evidence="13" type="primary">fur</name>
    <name evidence="14" type="ORF">FPY71_04465</name>
</gene>
<feature type="binding site" evidence="12">
    <location>
        <position position="91"/>
    </location>
    <ligand>
        <name>Fe cation</name>
        <dbReference type="ChEBI" id="CHEBI:24875"/>
    </ligand>
</feature>
<comment type="subunit">
    <text evidence="3 13">Homodimer.</text>
</comment>
<dbReference type="SUPFAM" id="SSF46785">
    <property type="entry name" value="Winged helix' DNA-binding domain"/>
    <property type="match status" value="1"/>
</dbReference>
<dbReference type="Gene3D" id="1.10.10.10">
    <property type="entry name" value="Winged helix-like DNA-binding domain superfamily/Winged helix DNA-binding domain"/>
    <property type="match status" value="1"/>
</dbReference>
<evidence type="ECO:0000256" key="3">
    <source>
        <dbReference type="ARBA" id="ARBA00011738"/>
    </source>
</evidence>
<evidence type="ECO:0000313" key="14">
    <source>
        <dbReference type="EMBL" id="KAA0972354.1"/>
    </source>
</evidence>
<dbReference type="GO" id="GO:1900376">
    <property type="term" value="P:regulation of secondary metabolite biosynthetic process"/>
    <property type="evidence" value="ECO:0007669"/>
    <property type="project" value="TreeGrafter"/>
</dbReference>
<comment type="subcellular location">
    <subcellularLocation>
        <location evidence="1 13">Cytoplasm</location>
    </subcellularLocation>
</comment>
<comment type="cofactor">
    <cofactor evidence="12">
        <name>Mn(2+)</name>
        <dbReference type="ChEBI" id="CHEBI:29035"/>
    </cofactor>
    <cofactor evidence="12">
        <name>Fe(2+)</name>
        <dbReference type="ChEBI" id="CHEBI:29033"/>
    </cofactor>
    <text evidence="12">Binds 1 Mn(2+) or Fe(2+) ion per subunit.</text>
</comment>
<dbReference type="Pfam" id="PF01475">
    <property type="entry name" value="FUR"/>
    <property type="match status" value="1"/>
</dbReference>
<evidence type="ECO:0000256" key="6">
    <source>
        <dbReference type="ARBA" id="ARBA00022491"/>
    </source>
</evidence>
<evidence type="ECO:0000256" key="10">
    <source>
        <dbReference type="ARBA" id="ARBA00023125"/>
    </source>
</evidence>
<dbReference type="CDD" id="cd07153">
    <property type="entry name" value="Fur_like"/>
    <property type="match status" value="1"/>
</dbReference>
<reference evidence="14 15" key="1">
    <citation type="submission" date="2019-08" db="EMBL/GenBank/DDBJ databases">
        <title>Aureimonas fodiniaquatilis sp. nov., isolated from a coal mine wastewater.</title>
        <authorList>
            <person name="Kim W."/>
        </authorList>
    </citation>
    <scope>NUCLEOTIDE SEQUENCE [LARGE SCALE GENOMIC DNA]</scope>
    <source>
        <strain evidence="14 15">CAU 1482</strain>
    </source>
</reference>
<keyword evidence="15" id="KW-1185">Reference proteome</keyword>
<evidence type="ECO:0000256" key="11">
    <source>
        <dbReference type="ARBA" id="ARBA00023163"/>
    </source>
</evidence>
<dbReference type="Proteomes" id="UP000324738">
    <property type="component" value="Unassembled WGS sequence"/>
</dbReference>
<dbReference type="EMBL" id="VTWH01000001">
    <property type="protein sequence ID" value="KAA0972354.1"/>
    <property type="molecule type" value="Genomic_DNA"/>
</dbReference>
<evidence type="ECO:0000256" key="2">
    <source>
        <dbReference type="ARBA" id="ARBA00007957"/>
    </source>
</evidence>
<evidence type="ECO:0000256" key="9">
    <source>
        <dbReference type="ARBA" id="ARBA00023015"/>
    </source>
</evidence>
<keyword evidence="7 12" id="KW-0479">Metal-binding</keyword>
<keyword evidence="9 13" id="KW-0805">Transcription regulation</keyword>
<keyword evidence="12 13" id="KW-0408">Iron</keyword>
<keyword evidence="11 13" id="KW-0804">Transcription</keyword>
<dbReference type="RefSeq" id="WP_149297990.1">
    <property type="nucleotide sequence ID" value="NZ_VTWH01000001.1"/>
</dbReference>
<keyword evidence="6 13" id="KW-0678">Repressor</keyword>
<keyword evidence="5 13" id="KW-0963">Cytoplasm</keyword>
<name>A0A5B0DZX9_9HYPH</name>
<evidence type="ECO:0000256" key="12">
    <source>
        <dbReference type="PIRSR" id="PIRSR602481-2"/>
    </source>
</evidence>
<sequence length="143" mass="16724">MINPVTNSLAERCRQKGLRITGPRRVILRVLDRAKDHPDVEELHRRVSAIEPGINIATVYRTMNILAEHGLIERHSFSDGRARYEAVPEEHHDHFINVETGQVIEFRSDEIERIQQEIAHQYGFDIVSHRLEIYVRPTQKNKK</sequence>
<dbReference type="FunFam" id="1.10.10.10:FF:000051">
    <property type="entry name" value="Fur family transcriptional regulator"/>
    <property type="match status" value="1"/>
</dbReference>
<organism evidence="14 15">
    <name type="scientific">Aureimonas fodinaquatilis</name>
    <dbReference type="NCBI Taxonomy" id="2565783"/>
    <lineage>
        <taxon>Bacteria</taxon>
        <taxon>Pseudomonadati</taxon>
        <taxon>Pseudomonadota</taxon>
        <taxon>Alphaproteobacteria</taxon>
        <taxon>Hyphomicrobiales</taxon>
        <taxon>Aurantimonadaceae</taxon>
        <taxon>Aureimonas</taxon>
    </lineage>
</organism>
<proteinExistence type="inferred from homology"/>
<dbReference type="GO" id="GO:0003700">
    <property type="term" value="F:DNA-binding transcription factor activity"/>
    <property type="evidence" value="ECO:0007669"/>
    <property type="project" value="UniProtKB-UniRule"/>
</dbReference>
<dbReference type="GO" id="GO:0008270">
    <property type="term" value="F:zinc ion binding"/>
    <property type="evidence" value="ECO:0007669"/>
    <property type="project" value="TreeGrafter"/>
</dbReference>
<dbReference type="InterPro" id="IPR002481">
    <property type="entry name" value="FUR"/>
</dbReference>
<dbReference type="GO" id="GO:0000976">
    <property type="term" value="F:transcription cis-regulatory region binding"/>
    <property type="evidence" value="ECO:0007669"/>
    <property type="project" value="TreeGrafter"/>
</dbReference>
<keyword evidence="8 13" id="KW-0862">Zinc</keyword>
<dbReference type="GO" id="GO:0005829">
    <property type="term" value="C:cytosol"/>
    <property type="evidence" value="ECO:0007669"/>
    <property type="project" value="TreeGrafter"/>
</dbReference>
<comment type="caution">
    <text evidence="14">The sequence shown here is derived from an EMBL/GenBank/DDBJ whole genome shotgun (WGS) entry which is preliminary data.</text>
</comment>
<evidence type="ECO:0000313" key="15">
    <source>
        <dbReference type="Proteomes" id="UP000324738"/>
    </source>
</evidence>
<evidence type="ECO:0000256" key="8">
    <source>
        <dbReference type="ARBA" id="ARBA00022833"/>
    </source>
</evidence>
<evidence type="ECO:0000256" key="1">
    <source>
        <dbReference type="ARBA" id="ARBA00004496"/>
    </source>
</evidence>
<feature type="binding site" evidence="12">
    <location>
        <position position="93"/>
    </location>
    <ligand>
        <name>Fe cation</name>
        <dbReference type="ChEBI" id="CHEBI:24875"/>
    </ligand>
</feature>